<dbReference type="OrthoDB" id="9812571at2"/>
<keyword evidence="2" id="KW-0808">Transferase</keyword>
<dbReference type="Proteomes" id="UP000249375">
    <property type="component" value="Chromosome"/>
</dbReference>
<organism evidence="2 3">
    <name type="scientific">Pseudoprevotella muciniphila</name>
    <dbReference type="NCBI Taxonomy" id="2133944"/>
    <lineage>
        <taxon>Bacteria</taxon>
        <taxon>Pseudomonadati</taxon>
        <taxon>Bacteroidota</taxon>
        <taxon>Bacteroidia</taxon>
        <taxon>Bacteroidales</taxon>
        <taxon>Prevotellaceae</taxon>
        <taxon>Pseudoprevotella</taxon>
    </lineage>
</organism>
<comment type="similarity">
    <text evidence="1">Belongs to the transferase hexapeptide repeat family.</text>
</comment>
<sequence length="222" mass="25684">MKETFLYKLLDYLWQNWKWRKVCHVCFGTHVSYGTMFEGENFLGKGTNFRGTLGYGSYIGGNCHLRADVGKFTSIAPNVQSVVGHHPYKEPFATTSPMFYQKDIRNMHSFAKEDTFRSVTYYDEKRRIDVKIGNDCWLGSEIIIVGGVTIGDGAVVLARAVVTKDVPPYAIVAGVPARIKGYRFNAATIEWLLERQWWNEDEKWLRKNWRKLNDIEELRNID</sequence>
<dbReference type="InterPro" id="IPR001451">
    <property type="entry name" value="Hexapep"/>
</dbReference>
<dbReference type="PANTHER" id="PTHR43300:SF11">
    <property type="entry name" value="ACETYLTRANSFERASE RV3034C-RELATED"/>
    <property type="match status" value="1"/>
</dbReference>
<evidence type="ECO:0000313" key="3">
    <source>
        <dbReference type="Proteomes" id="UP000249375"/>
    </source>
</evidence>
<evidence type="ECO:0000256" key="1">
    <source>
        <dbReference type="ARBA" id="ARBA00007274"/>
    </source>
</evidence>
<protein>
    <submittedName>
        <fullName evidence="2">Antibiotic acetyltransferase</fullName>
    </submittedName>
</protein>
<name>A0A5P8E646_9BACT</name>
<dbReference type="RefSeq" id="WP_111897263.1">
    <property type="nucleotide sequence ID" value="NZ_CP033459.1"/>
</dbReference>
<dbReference type="PANTHER" id="PTHR43300">
    <property type="entry name" value="ACETYLTRANSFERASE"/>
    <property type="match status" value="1"/>
</dbReference>
<dbReference type="CDD" id="cd03349">
    <property type="entry name" value="LbH_XAT"/>
    <property type="match status" value="1"/>
</dbReference>
<dbReference type="KEGG" id="alq:C7Y71_004870"/>
<reference evidence="2 3" key="1">
    <citation type="submission" date="2018-11" db="EMBL/GenBank/DDBJ databases">
        <authorList>
            <person name="Na S.W."/>
            <person name="Baik M."/>
        </authorList>
    </citation>
    <scope>NUCLEOTIDE SEQUENCE [LARGE SCALE GENOMIC DNA]</scope>
    <source>
        <strain evidence="2 3">E39</strain>
    </source>
</reference>
<dbReference type="Gene3D" id="2.160.10.10">
    <property type="entry name" value="Hexapeptide repeat proteins"/>
    <property type="match status" value="1"/>
</dbReference>
<evidence type="ECO:0000313" key="2">
    <source>
        <dbReference type="EMBL" id="QFQ12398.1"/>
    </source>
</evidence>
<gene>
    <name evidence="2" type="ORF">C7Y71_004870</name>
</gene>
<accession>A0A5P8E646</accession>
<dbReference type="AlphaFoldDB" id="A0A5P8E646"/>
<dbReference type="InterPro" id="IPR011004">
    <property type="entry name" value="Trimer_LpxA-like_sf"/>
</dbReference>
<dbReference type="EMBL" id="CP033459">
    <property type="protein sequence ID" value="QFQ12398.1"/>
    <property type="molecule type" value="Genomic_DNA"/>
</dbReference>
<dbReference type="SUPFAM" id="SSF51161">
    <property type="entry name" value="Trimeric LpxA-like enzymes"/>
    <property type="match status" value="1"/>
</dbReference>
<dbReference type="GO" id="GO:0016740">
    <property type="term" value="F:transferase activity"/>
    <property type="evidence" value="ECO:0007669"/>
    <property type="project" value="UniProtKB-KW"/>
</dbReference>
<proteinExistence type="inferred from homology"/>
<dbReference type="Pfam" id="PF00132">
    <property type="entry name" value="Hexapep"/>
    <property type="match status" value="1"/>
</dbReference>
<keyword evidence="3" id="KW-1185">Reference proteome</keyword>
<dbReference type="InterPro" id="IPR050179">
    <property type="entry name" value="Trans_hexapeptide_repeat"/>
</dbReference>